<dbReference type="Pfam" id="PF00535">
    <property type="entry name" value="Glycos_transf_2"/>
    <property type="match status" value="1"/>
</dbReference>
<sequence>MYDFTVITINKNNRYGLEKTILSVLSQEYIKIEYILVDGDSTDGSYDIIEKYKDRISFLFCEKDQGIYDAMNKGLSKANGIWTIFLNSGDLFYNADVLYKVLQNRSIYNKDVLYGSVVFNTDGFFKINKPTSLSAFYYKLPFCHQSSLIKTTVLKKYSFNTAYRIASDYDLYSRIYLDNGKFYNLGFPISIFSDGGISSTENQLLYREYAEISLLLYNRFLKKRLSILYYTHQLMDKFIAYFIKLIILISITL</sequence>
<name>A0A368JM44_9BACT</name>
<dbReference type="CDD" id="cd06433">
    <property type="entry name" value="GT_2_WfgS_like"/>
    <property type="match status" value="1"/>
</dbReference>
<evidence type="ECO:0000313" key="2">
    <source>
        <dbReference type="EMBL" id="RCR67623.1"/>
    </source>
</evidence>
<reference evidence="2 3" key="1">
    <citation type="submission" date="2018-07" db="EMBL/GenBank/DDBJ databases">
        <title>Genome analysis of Larkinella rosea.</title>
        <authorList>
            <person name="Zhou Z."/>
            <person name="Wang G."/>
        </authorList>
    </citation>
    <scope>NUCLEOTIDE SEQUENCE [LARGE SCALE GENOMIC DNA]</scope>
    <source>
        <strain evidence="3">zzj9</strain>
    </source>
</reference>
<proteinExistence type="predicted"/>
<evidence type="ECO:0000313" key="3">
    <source>
        <dbReference type="Proteomes" id="UP000253383"/>
    </source>
</evidence>
<keyword evidence="3" id="KW-1185">Reference proteome</keyword>
<dbReference type="OrthoDB" id="9788101at2"/>
<dbReference type="AlphaFoldDB" id="A0A368JM44"/>
<dbReference type="PANTHER" id="PTHR22916">
    <property type="entry name" value="GLYCOSYLTRANSFERASE"/>
    <property type="match status" value="1"/>
</dbReference>
<dbReference type="Gene3D" id="3.90.550.10">
    <property type="entry name" value="Spore Coat Polysaccharide Biosynthesis Protein SpsA, Chain A"/>
    <property type="match status" value="1"/>
</dbReference>
<feature type="domain" description="Glycosyltransferase 2-like" evidence="1">
    <location>
        <begin position="5"/>
        <end position="162"/>
    </location>
</feature>
<protein>
    <submittedName>
        <fullName evidence="2">Glycosyltransferase</fullName>
    </submittedName>
</protein>
<gene>
    <name evidence="2" type="ORF">DUE52_21205</name>
</gene>
<comment type="caution">
    <text evidence="2">The sequence shown here is derived from an EMBL/GenBank/DDBJ whole genome shotgun (WGS) entry which is preliminary data.</text>
</comment>
<dbReference type="InterPro" id="IPR001173">
    <property type="entry name" value="Glyco_trans_2-like"/>
</dbReference>
<accession>A0A368JM44</accession>
<evidence type="ECO:0000259" key="1">
    <source>
        <dbReference type="Pfam" id="PF00535"/>
    </source>
</evidence>
<dbReference type="RefSeq" id="WP_114408055.1">
    <property type="nucleotide sequence ID" value="NZ_QOWE01000018.1"/>
</dbReference>
<dbReference type="InterPro" id="IPR029044">
    <property type="entry name" value="Nucleotide-diphossugar_trans"/>
</dbReference>
<organism evidence="2 3">
    <name type="scientific">Larkinella punicea</name>
    <dbReference type="NCBI Taxonomy" id="2315727"/>
    <lineage>
        <taxon>Bacteria</taxon>
        <taxon>Pseudomonadati</taxon>
        <taxon>Bacteroidota</taxon>
        <taxon>Cytophagia</taxon>
        <taxon>Cytophagales</taxon>
        <taxon>Spirosomataceae</taxon>
        <taxon>Larkinella</taxon>
    </lineage>
</organism>
<keyword evidence="2" id="KW-0808">Transferase</keyword>
<dbReference type="EMBL" id="QOWE01000018">
    <property type="protein sequence ID" value="RCR67623.1"/>
    <property type="molecule type" value="Genomic_DNA"/>
</dbReference>
<dbReference type="PANTHER" id="PTHR22916:SF67">
    <property type="entry name" value="COLANIC ACID BIOSYNTHESIS GLYCOSYL TRANSFERASE WCAE-RELATED"/>
    <property type="match status" value="1"/>
</dbReference>
<dbReference type="GO" id="GO:0016758">
    <property type="term" value="F:hexosyltransferase activity"/>
    <property type="evidence" value="ECO:0007669"/>
    <property type="project" value="UniProtKB-ARBA"/>
</dbReference>
<dbReference type="SUPFAM" id="SSF53448">
    <property type="entry name" value="Nucleotide-diphospho-sugar transferases"/>
    <property type="match status" value="1"/>
</dbReference>
<dbReference type="Proteomes" id="UP000253383">
    <property type="component" value="Unassembled WGS sequence"/>
</dbReference>